<evidence type="ECO:0000259" key="11">
    <source>
        <dbReference type="PROSITE" id="PS51194"/>
    </source>
</evidence>
<dbReference type="EMBL" id="CDSF01000036">
    <property type="protein sequence ID" value="CEO95887.1"/>
    <property type="molecule type" value="Genomic_DNA"/>
</dbReference>
<dbReference type="AlphaFoldDB" id="A0A0G4ILB5"/>
<dbReference type="SMART" id="SM00490">
    <property type="entry name" value="HELICc"/>
    <property type="match status" value="1"/>
</dbReference>
<evidence type="ECO:0000256" key="2">
    <source>
        <dbReference type="ARBA" id="ARBA00022741"/>
    </source>
</evidence>
<keyword evidence="5" id="KW-0413">Isomerase</keyword>
<keyword evidence="9" id="KW-0812">Transmembrane</keyword>
<reference evidence="12 13" key="1">
    <citation type="submission" date="2015-02" db="EMBL/GenBank/DDBJ databases">
        <authorList>
            <person name="Chooi Y.-H."/>
        </authorList>
    </citation>
    <scope>NUCLEOTIDE SEQUENCE [LARGE SCALE GENOMIC DNA]</scope>
    <source>
        <strain evidence="12">E3</strain>
    </source>
</reference>
<dbReference type="GO" id="GO:0043138">
    <property type="term" value="F:3'-5' DNA helicase activity"/>
    <property type="evidence" value="ECO:0007669"/>
    <property type="project" value="UniProtKB-EC"/>
</dbReference>
<dbReference type="PROSITE" id="PS51192">
    <property type="entry name" value="HELICASE_ATP_BIND_1"/>
    <property type="match status" value="1"/>
</dbReference>
<dbReference type="GO" id="GO:0009378">
    <property type="term" value="F:four-way junction helicase activity"/>
    <property type="evidence" value="ECO:0007669"/>
    <property type="project" value="TreeGrafter"/>
</dbReference>
<dbReference type="GO" id="GO:0005737">
    <property type="term" value="C:cytoplasm"/>
    <property type="evidence" value="ECO:0007669"/>
    <property type="project" value="TreeGrafter"/>
</dbReference>
<comment type="catalytic activity">
    <reaction evidence="6">
        <text>Couples ATP hydrolysis with the unwinding of duplex DNA by translocating in the 3'-5' direction.</text>
        <dbReference type="EC" id="5.6.2.4"/>
    </reaction>
</comment>
<dbReference type="InterPro" id="IPR014001">
    <property type="entry name" value="Helicase_ATP-bd"/>
</dbReference>
<name>A0A0G4ILB5_PLABS</name>
<dbReference type="PANTHER" id="PTHR13710:SF105">
    <property type="entry name" value="ATP-DEPENDENT DNA HELICASE Q1"/>
    <property type="match status" value="1"/>
</dbReference>
<dbReference type="InterPro" id="IPR027417">
    <property type="entry name" value="P-loop_NTPase"/>
</dbReference>
<keyword evidence="9" id="KW-1133">Transmembrane helix</keyword>
<feature type="region of interest" description="Disordered" evidence="8">
    <location>
        <begin position="1"/>
        <end position="25"/>
    </location>
</feature>
<feature type="domain" description="Helicase ATP-binding" evidence="10">
    <location>
        <begin position="46"/>
        <end position="213"/>
    </location>
</feature>
<keyword evidence="2" id="KW-0547">Nucleotide-binding</keyword>
<organism evidence="12 13">
    <name type="scientific">Plasmodiophora brassicae</name>
    <name type="common">Clubroot disease agent</name>
    <dbReference type="NCBI Taxonomy" id="37360"/>
    <lineage>
        <taxon>Eukaryota</taxon>
        <taxon>Sar</taxon>
        <taxon>Rhizaria</taxon>
        <taxon>Endomyxa</taxon>
        <taxon>Phytomyxea</taxon>
        <taxon>Plasmodiophorida</taxon>
        <taxon>Plasmodiophoridae</taxon>
        <taxon>Plasmodiophora</taxon>
    </lineage>
</organism>
<dbReference type="InterPro" id="IPR001650">
    <property type="entry name" value="Helicase_C-like"/>
</dbReference>
<evidence type="ECO:0000256" key="3">
    <source>
        <dbReference type="ARBA" id="ARBA00022840"/>
    </source>
</evidence>
<dbReference type="GO" id="GO:0005524">
    <property type="term" value="F:ATP binding"/>
    <property type="evidence" value="ECO:0007669"/>
    <property type="project" value="UniProtKB-KW"/>
</dbReference>
<keyword evidence="3" id="KW-0067">ATP-binding</keyword>
<dbReference type="InterPro" id="IPR011545">
    <property type="entry name" value="DEAD/DEAH_box_helicase_dom"/>
</dbReference>
<dbReference type="Pfam" id="PF00270">
    <property type="entry name" value="DEAD"/>
    <property type="match status" value="1"/>
</dbReference>
<dbReference type="GO" id="GO:0003677">
    <property type="term" value="F:DNA binding"/>
    <property type="evidence" value="ECO:0007669"/>
    <property type="project" value="UniProtKB-KW"/>
</dbReference>
<dbReference type="GO" id="GO:0005694">
    <property type="term" value="C:chromosome"/>
    <property type="evidence" value="ECO:0007669"/>
    <property type="project" value="TreeGrafter"/>
</dbReference>
<dbReference type="GO" id="GO:0006281">
    <property type="term" value="P:DNA repair"/>
    <property type="evidence" value="ECO:0007669"/>
    <property type="project" value="TreeGrafter"/>
</dbReference>
<dbReference type="SUPFAM" id="SSF52540">
    <property type="entry name" value="P-loop containing nucleoside triphosphate hydrolases"/>
    <property type="match status" value="1"/>
</dbReference>
<gene>
    <name evidence="12" type="ORF">PBRA_009686</name>
</gene>
<evidence type="ECO:0000256" key="8">
    <source>
        <dbReference type="SAM" id="MobiDB-lite"/>
    </source>
</evidence>
<feature type="transmembrane region" description="Helical" evidence="9">
    <location>
        <begin position="177"/>
        <end position="195"/>
    </location>
</feature>
<dbReference type="PROSITE" id="PS51194">
    <property type="entry name" value="HELICASE_CTER"/>
    <property type="match status" value="1"/>
</dbReference>
<sequence length="450" mass="50237">MMVPNENASCHKMARREMARRKTSGTEELMGAMGIRSLRPGQREAITSIVDGRSTLFVSPTGSGKSLVYQAAAKELPGTGIVVSPLNSLILDQYQQACKYFKGTVDIVNGTRTPTERQAIYSRFGKGLKLLFISPEMFVRLFQVCPSTLTHVSFVTFDEGDTAIQWGERFRADYHRAALIAVRLLCPILVLTATLSKRRLPRMLMHFDIDANNVVWAPSARTNVGHRFVHCEAMANADAMLINIISRCDDGNAAIVYVLRREHADKVHDLLVKHVPPSRPVFKYRGGMPEPVRERQQLGWEQHQSAIMVATVAFSLGINRMDVGLIVQYGLPSSPMDFVQQAGRAARRPDSNGQCVTICCKEIDAQQLSNIQRCYLEETVVKDHVRDICAAGDHGGALSTWSRPDFFACGLRDVSGRNWIMGIPALRRSSVRVSNRTTTRSPQQTWSRFD</sequence>
<accession>A0A0G4ILB5</accession>
<dbReference type="STRING" id="37360.A0A0G4ILB5"/>
<keyword evidence="9" id="KW-0472">Membrane</keyword>
<dbReference type="PANTHER" id="PTHR13710">
    <property type="entry name" value="DNA HELICASE RECQ FAMILY MEMBER"/>
    <property type="match status" value="1"/>
</dbReference>
<evidence type="ECO:0000256" key="6">
    <source>
        <dbReference type="ARBA" id="ARBA00034617"/>
    </source>
</evidence>
<dbReference type="OrthoDB" id="10261556at2759"/>
<evidence type="ECO:0000313" key="13">
    <source>
        <dbReference type="Proteomes" id="UP000039324"/>
    </source>
</evidence>
<dbReference type="GO" id="GO:0006310">
    <property type="term" value="P:DNA recombination"/>
    <property type="evidence" value="ECO:0007669"/>
    <property type="project" value="TreeGrafter"/>
</dbReference>
<proteinExistence type="inferred from homology"/>
<dbReference type="Gene3D" id="3.40.50.300">
    <property type="entry name" value="P-loop containing nucleotide triphosphate hydrolases"/>
    <property type="match status" value="2"/>
</dbReference>
<evidence type="ECO:0000256" key="4">
    <source>
        <dbReference type="ARBA" id="ARBA00023125"/>
    </source>
</evidence>
<evidence type="ECO:0000256" key="9">
    <source>
        <dbReference type="SAM" id="Phobius"/>
    </source>
</evidence>
<dbReference type="Proteomes" id="UP000039324">
    <property type="component" value="Unassembled WGS sequence"/>
</dbReference>
<feature type="compositionally biased region" description="Basic residues" evidence="8">
    <location>
        <begin position="12"/>
        <end position="23"/>
    </location>
</feature>
<feature type="domain" description="Helicase C-terminal" evidence="11">
    <location>
        <begin position="240"/>
        <end position="389"/>
    </location>
</feature>
<keyword evidence="13" id="KW-1185">Reference proteome</keyword>
<evidence type="ECO:0000256" key="7">
    <source>
        <dbReference type="ARBA" id="ARBA00034808"/>
    </source>
</evidence>
<evidence type="ECO:0000313" key="12">
    <source>
        <dbReference type="EMBL" id="CEO95887.1"/>
    </source>
</evidence>
<dbReference type="EC" id="5.6.2.4" evidence="7"/>
<evidence type="ECO:0000256" key="1">
    <source>
        <dbReference type="ARBA" id="ARBA00005446"/>
    </source>
</evidence>
<dbReference type="Pfam" id="PF00271">
    <property type="entry name" value="Helicase_C"/>
    <property type="match status" value="1"/>
</dbReference>
<protein>
    <recommendedName>
        <fullName evidence="7">DNA 3'-5' helicase</fullName>
        <ecNumber evidence="7">5.6.2.4</ecNumber>
    </recommendedName>
</protein>
<evidence type="ECO:0000259" key="10">
    <source>
        <dbReference type="PROSITE" id="PS51192"/>
    </source>
</evidence>
<keyword evidence="4" id="KW-0238">DNA-binding</keyword>
<evidence type="ECO:0000256" key="5">
    <source>
        <dbReference type="ARBA" id="ARBA00023235"/>
    </source>
</evidence>
<comment type="similarity">
    <text evidence="1">Belongs to the helicase family. RecQ subfamily.</text>
</comment>
<dbReference type="SMART" id="SM00487">
    <property type="entry name" value="DEXDc"/>
    <property type="match status" value="1"/>
</dbReference>